<gene>
    <name evidence="5" type="ORF">DNG_00453</name>
</gene>
<dbReference type="InterPro" id="IPR013216">
    <property type="entry name" value="Methyltransf_11"/>
</dbReference>
<dbReference type="Gene3D" id="3.40.50.150">
    <property type="entry name" value="Vaccinia Virus protein VP39"/>
    <property type="match status" value="1"/>
</dbReference>
<dbReference type="CDD" id="cd02440">
    <property type="entry name" value="AdoMet_MTases"/>
    <property type="match status" value="1"/>
</dbReference>
<dbReference type="GO" id="GO:0008757">
    <property type="term" value="F:S-adenosylmethionine-dependent methyltransferase activity"/>
    <property type="evidence" value="ECO:0007669"/>
    <property type="project" value="InterPro"/>
</dbReference>
<dbReference type="GO" id="GO:0032259">
    <property type="term" value="P:methylation"/>
    <property type="evidence" value="ECO:0007669"/>
    <property type="project" value="UniProtKB-KW"/>
</dbReference>
<accession>A0AAE8SQS3</accession>
<protein>
    <recommendedName>
        <fullName evidence="4">Methyltransferase type 11 domain-containing protein</fullName>
    </recommendedName>
</protein>
<dbReference type="Pfam" id="PF08241">
    <property type="entry name" value="Methyltransf_11"/>
    <property type="match status" value="1"/>
</dbReference>
<dbReference type="Proteomes" id="UP001187682">
    <property type="component" value="Unassembled WGS sequence"/>
</dbReference>
<keyword evidence="6" id="KW-1185">Reference proteome</keyword>
<evidence type="ECO:0000256" key="2">
    <source>
        <dbReference type="ARBA" id="ARBA00022603"/>
    </source>
</evidence>
<evidence type="ECO:0000313" key="6">
    <source>
        <dbReference type="Proteomes" id="UP001187682"/>
    </source>
</evidence>
<dbReference type="AlphaFoldDB" id="A0AAE8SQS3"/>
<organism evidence="5 6">
    <name type="scientific">Cephalotrichum gorgonifer</name>
    <dbReference type="NCBI Taxonomy" id="2041049"/>
    <lineage>
        <taxon>Eukaryota</taxon>
        <taxon>Fungi</taxon>
        <taxon>Dikarya</taxon>
        <taxon>Ascomycota</taxon>
        <taxon>Pezizomycotina</taxon>
        <taxon>Sordariomycetes</taxon>
        <taxon>Hypocreomycetidae</taxon>
        <taxon>Microascales</taxon>
        <taxon>Microascaceae</taxon>
        <taxon>Cephalotrichum</taxon>
    </lineage>
</organism>
<dbReference type="InterPro" id="IPR051052">
    <property type="entry name" value="Diverse_substrate_MTase"/>
</dbReference>
<dbReference type="PANTHER" id="PTHR44942:SF4">
    <property type="entry name" value="METHYLTRANSFERASE TYPE 11 DOMAIN-CONTAINING PROTEIN"/>
    <property type="match status" value="1"/>
</dbReference>
<dbReference type="EMBL" id="ONZQ02000001">
    <property type="protein sequence ID" value="SPN96934.1"/>
    <property type="molecule type" value="Genomic_DNA"/>
</dbReference>
<evidence type="ECO:0000259" key="4">
    <source>
        <dbReference type="Pfam" id="PF08241"/>
    </source>
</evidence>
<name>A0AAE8SQS3_9PEZI</name>
<dbReference type="InterPro" id="IPR029063">
    <property type="entry name" value="SAM-dependent_MTases_sf"/>
</dbReference>
<dbReference type="PANTHER" id="PTHR44942">
    <property type="entry name" value="METHYLTRANSF_11 DOMAIN-CONTAINING PROTEIN"/>
    <property type="match status" value="1"/>
</dbReference>
<sequence length="276" mass="30744">MSSIAQAASDGFHNAKAYDAHRPSYPDNVVSSFLSDLGIAGREGARIVEVGAGTGKFTEVLAAREEAFEVVATEPLESMRGELARKGLKGVDVREGNALALPVEDGWGDVSIVAQAFHWFANTDALREIRRTLKPDSSIGVIWNIEDYNKPASWPASTPWEQKLNDLIFGLKHDGNPRFRDEGWKAVFLEQDVEGAERLFATPLVEKSFRWTVRLTDDAVWLRIKTLSQVALLEGEAKEDFERRLREILGSKEVERDEEGRVPLSGVTFYAVAKRV</sequence>
<comment type="similarity">
    <text evidence="1">Belongs to the methyltransferase superfamily.</text>
</comment>
<comment type="caution">
    <text evidence="5">The sequence shown here is derived from an EMBL/GenBank/DDBJ whole genome shotgun (WGS) entry which is preliminary data.</text>
</comment>
<reference evidence="5" key="1">
    <citation type="submission" date="2018-03" db="EMBL/GenBank/DDBJ databases">
        <authorList>
            <person name="Guldener U."/>
        </authorList>
    </citation>
    <scope>NUCLEOTIDE SEQUENCE</scope>
</reference>
<keyword evidence="3" id="KW-0808">Transferase</keyword>
<proteinExistence type="inferred from homology"/>
<evidence type="ECO:0000256" key="1">
    <source>
        <dbReference type="ARBA" id="ARBA00008361"/>
    </source>
</evidence>
<evidence type="ECO:0000313" key="5">
    <source>
        <dbReference type="EMBL" id="SPN96934.1"/>
    </source>
</evidence>
<feature type="domain" description="Methyltransferase type 11" evidence="4">
    <location>
        <begin position="48"/>
        <end position="137"/>
    </location>
</feature>
<evidence type="ECO:0000256" key="3">
    <source>
        <dbReference type="ARBA" id="ARBA00022679"/>
    </source>
</evidence>
<dbReference type="SUPFAM" id="SSF53335">
    <property type="entry name" value="S-adenosyl-L-methionine-dependent methyltransferases"/>
    <property type="match status" value="1"/>
</dbReference>
<keyword evidence="2" id="KW-0489">Methyltransferase</keyword>